<reference evidence="2" key="1">
    <citation type="submission" date="2021-09" db="EMBL/GenBank/DDBJ databases">
        <authorList>
            <consortium name="AG Swart"/>
            <person name="Singh M."/>
            <person name="Singh A."/>
            <person name="Seah K."/>
            <person name="Emmerich C."/>
        </authorList>
    </citation>
    <scope>NUCLEOTIDE SEQUENCE</scope>
    <source>
        <strain evidence="2">ATCC30299</strain>
    </source>
</reference>
<accession>A0AAU9JGL9</accession>
<dbReference type="Proteomes" id="UP001162131">
    <property type="component" value="Unassembled WGS sequence"/>
</dbReference>
<keyword evidence="3" id="KW-1185">Reference proteome</keyword>
<protein>
    <submittedName>
        <fullName evidence="2">Uncharacterized protein</fullName>
    </submittedName>
</protein>
<feature type="transmembrane region" description="Helical" evidence="1">
    <location>
        <begin position="69"/>
        <end position="90"/>
    </location>
</feature>
<dbReference type="EMBL" id="CAJZBQ010000027">
    <property type="protein sequence ID" value="CAG9320834.1"/>
    <property type="molecule type" value="Genomic_DNA"/>
</dbReference>
<keyword evidence="1" id="KW-0472">Membrane</keyword>
<gene>
    <name evidence="2" type="ORF">BSTOLATCC_MIC27413</name>
</gene>
<organism evidence="2 3">
    <name type="scientific">Blepharisma stoltei</name>
    <dbReference type="NCBI Taxonomy" id="1481888"/>
    <lineage>
        <taxon>Eukaryota</taxon>
        <taxon>Sar</taxon>
        <taxon>Alveolata</taxon>
        <taxon>Ciliophora</taxon>
        <taxon>Postciliodesmatophora</taxon>
        <taxon>Heterotrichea</taxon>
        <taxon>Heterotrichida</taxon>
        <taxon>Blepharismidae</taxon>
        <taxon>Blepharisma</taxon>
    </lineage>
</organism>
<feature type="transmembrane region" description="Helical" evidence="1">
    <location>
        <begin position="29"/>
        <end position="49"/>
    </location>
</feature>
<sequence length="200" mass="22475">MELLNPNKFLGCLGSPYESVCECMTLKTAVIHLAIIDVIIGILRLLYLIMTLNGFFGHYISLVNISSSFIDIISIVCIVFAITGGISGMTKIKSEKIHQYSAFKIFEFIAITILTLIFSISQCYTIDGKCKDFGFLVFGLLFCRFVYMFAIKVIWSADVKMRSNEVILVLHGKDAPVYTLHAQQEIGTYQPPNAYEEIDL</sequence>
<evidence type="ECO:0000313" key="3">
    <source>
        <dbReference type="Proteomes" id="UP001162131"/>
    </source>
</evidence>
<keyword evidence="1" id="KW-0812">Transmembrane</keyword>
<name>A0AAU9JGL9_9CILI</name>
<keyword evidence="1" id="KW-1133">Transmembrane helix</keyword>
<feature type="transmembrane region" description="Helical" evidence="1">
    <location>
        <begin position="102"/>
        <end position="121"/>
    </location>
</feature>
<proteinExistence type="predicted"/>
<evidence type="ECO:0000313" key="2">
    <source>
        <dbReference type="EMBL" id="CAG9320834.1"/>
    </source>
</evidence>
<dbReference type="AlphaFoldDB" id="A0AAU9JGL9"/>
<feature type="transmembrane region" description="Helical" evidence="1">
    <location>
        <begin position="133"/>
        <end position="155"/>
    </location>
</feature>
<evidence type="ECO:0000256" key="1">
    <source>
        <dbReference type="SAM" id="Phobius"/>
    </source>
</evidence>
<comment type="caution">
    <text evidence="2">The sequence shown here is derived from an EMBL/GenBank/DDBJ whole genome shotgun (WGS) entry which is preliminary data.</text>
</comment>